<keyword evidence="1" id="KW-1133">Transmembrane helix</keyword>
<keyword evidence="1" id="KW-0472">Membrane</keyword>
<evidence type="ECO:0000256" key="1">
    <source>
        <dbReference type="SAM" id="Phobius"/>
    </source>
</evidence>
<dbReference type="OrthoDB" id="10343689at2759"/>
<name>A0A2G5UJD6_9PELO</name>
<feature type="transmembrane region" description="Helical" evidence="1">
    <location>
        <begin position="97"/>
        <end position="118"/>
    </location>
</feature>
<feature type="transmembrane region" description="Helical" evidence="1">
    <location>
        <begin position="181"/>
        <end position="199"/>
    </location>
</feature>
<sequence length="217" mass="25267">MNNSNRNSTISLHIIEDDTMIAKEISVTSSIDFLNLEKVEKVEVKKSRTCDPGYIWLLCCLIFLFLVGLCHIFYLFYSDTLDESVFENLSRTFKIVVSGPSHAALFFGTTLYLLYFAFGTEKRRKRYEASVDNTLKVMRSEDWPRIQLKCILGFLIFLAYFFIRLALSLISVYQSLDSLEIANAICFGLLFAIICYLFIEWSYEYCTYKKIPRVQDI</sequence>
<keyword evidence="3" id="KW-1185">Reference proteome</keyword>
<evidence type="ECO:0000313" key="2">
    <source>
        <dbReference type="EMBL" id="PIC39629.1"/>
    </source>
</evidence>
<comment type="caution">
    <text evidence="2">The sequence shown here is derived from an EMBL/GenBank/DDBJ whole genome shotgun (WGS) entry which is preliminary data.</text>
</comment>
<dbReference type="Proteomes" id="UP000230233">
    <property type="component" value="Chromosome III"/>
</dbReference>
<feature type="transmembrane region" description="Helical" evidence="1">
    <location>
        <begin position="54"/>
        <end position="77"/>
    </location>
</feature>
<organism evidence="2 3">
    <name type="scientific">Caenorhabditis nigoni</name>
    <dbReference type="NCBI Taxonomy" id="1611254"/>
    <lineage>
        <taxon>Eukaryota</taxon>
        <taxon>Metazoa</taxon>
        <taxon>Ecdysozoa</taxon>
        <taxon>Nematoda</taxon>
        <taxon>Chromadorea</taxon>
        <taxon>Rhabditida</taxon>
        <taxon>Rhabditina</taxon>
        <taxon>Rhabditomorpha</taxon>
        <taxon>Rhabditoidea</taxon>
        <taxon>Rhabditidae</taxon>
        <taxon>Peloderinae</taxon>
        <taxon>Caenorhabditis</taxon>
    </lineage>
</organism>
<protein>
    <submittedName>
        <fullName evidence="2">Uncharacterized protein</fullName>
    </submittedName>
</protein>
<feature type="transmembrane region" description="Helical" evidence="1">
    <location>
        <begin position="146"/>
        <end position="169"/>
    </location>
</feature>
<accession>A0A2G5UJD6</accession>
<evidence type="ECO:0000313" key="3">
    <source>
        <dbReference type="Proteomes" id="UP000230233"/>
    </source>
</evidence>
<gene>
    <name evidence="2" type="primary">Cnig_chr_III.g11257</name>
    <name evidence="2" type="ORF">B9Z55_011257</name>
</gene>
<dbReference type="EMBL" id="PDUG01000003">
    <property type="protein sequence ID" value="PIC39629.1"/>
    <property type="molecule type" value="Genomic_DNA"/>
</dbReference>
<dbReference type="AlphaFoldDB" id="A0A2G5UJD6"/>
<proteinExistence type="predicted"/>
<reference evidence="3" key="1">
    <citation type="submission" date="2017-10" db="EMBL/GenBank/DDBJ databases">
        <title>Rapid genome shrinkage in a self-fertile nematode reveals novel sperm competition proteins.</title>
        <authorList>
            <person name="Yin D."/>
            <person name="Schwarz E.M."/>
            <person name="Thomas C.G."/>
            <person name="Felde R.L."/>
            <person name="Korf I.F."/>
            <person name="Cutter A.D."/>
            <person name="Schartner C.M."/>
            <person name="Ralston E.J."/>
            <person name="Meyer B.J."/>
            <person name="Haag E.S."/>
        </authorList>
    </citation>
    <scope>NUCLEOTIDE SEQUENCE [LARGE SCALE GENOMIC DNA]</scope>
    <source>
        <strain evidence="3">JU1422</strain>
    </source>
</reference>
<keyword evidence="1" id="KW-0812">Transmembrane</keyword>